<evidence type="ECO:0000313" key="2">
    <source>
        <dbReference type="Proteomes" id="UP001398556"/>
    </source>
</evidence>
<dbReference type="Pfam" id="PF11185">
    <property type="entry name" value="DUF2971"/>
    <property type="match status" value="1"/>
</dbReference>
<accession>A0ABU9HMA5</accession>
<organism evidence="1 2">
    <name type="scientific">Flavobacterium flavipallidum</name>
    <dbReference type="NCBI Taxonomy" id="3139140"/>
    <lineage>
        <taxon>Bacteria</taxon>
        <taxon>Pseudomonadati</taxon>
        <taxon>Bacteroidota</taxon>
        <taxon>Flavobacteriia</taxon>
        <taxon>Flavobacteriales</taxon>
        <taxon>Flavobacteriaceae</taxon>
        <taxon>Flavobacterium</taxon>
    </lineage>
</organism>
<reference evidence="1 2" key="1">
    <citation type="submission" date="2024-04" db="EMBL/GenBank/DDBJ databases">
        <title>Flavobacterium sp. DGU99 16S ribosomal RNA gene Genome sequencing and assembly.</title>
        <authorList>
            <person name="Park S."/>
        </authorList>
    </citation>
    <scope>NUCLEOTIDE SEQUENCE [LARGE SCALE GENOMIC DNA]</scope>
    <source>
        <strain evidence="1 2">DGU99</strain>
    </source>
</reference>
<gene>
    <name evidence="1" type="ORF">AAEO59_08535</name>
</gene>
<dbReference type="EMBL" id="JBBYHU010000014">
    <property type="protein sequence ID" value="MEL1241091.1"/>
    <property type="molecule type" value="Genomic_DNA"/>
</dbReference>
<name>A0ABU9HMA5_9FLAO</name>
<comment type="caution">
    <text evidence="1">The sequence shown here is derived from an EMBL/GenBank/DDBJ whole genome shotgun (WGS) entry which is preliminary data.</text>
</comment>
<proteinExistence type="predicted"/>
<dbReference type="Proteomes" id="UP001398556">
    <property type="component" value="Unassembled WGS sequence"/>
</dbReference>
<protein>
    <submittedName>
        <fullName evidence="1">DUF2971 domain-containing protein</fullName>
    </submittedName>
</protein>
<keyword evidence="2" id="KW-1185">Reference proteome</keyword>
<evidence type="ECO:0000313" key="1">
    <source>
        <dbReference type="EMBL" id="MEL1241091.1"/>
    </source>
</evidence>
<dbReference type="InterPro" id="IPR021352">
    <property type="entry name" value="DUF2971"/>
</dbReference>
<sequence>MKIFKYLSPDRIDVLENKSIRFTQARYLNDPFESLPFISKLMNEIESSILYQESIFPIIDEIGDQKLSINDIPKEYIDQIPKEVIDLISTITIKDGLELIPEIHPENLAKKLFSSNTEQIKINYSEKLKECWNKYFGILSLTQTNDNITMWSHYAQNHEGFVIEFDSENEFFNKKRNKNDSLGYLREVKYTVERPNMELISFQGSENEFIEHIISNILYNKSQKWSSEQELRLIYNLKNSNKKLIVNEQEIFLFNFPTSAIKNIFIGVNATNILKNKLENIIKLKDYSHVKIKYGELDLKDYKLQFKNSRL</sequence>
<dbReference type="RefSeq" id="WP_341700315.1">
    <property type="nucleotide sequence ID" value="NZ_JBBYHU010000014.1"/>
</dbReference>